<evidence type="ECO:0000256" key="5">
    <source>
        <dbReference type="ARBA" id="ARBA00022475"/>
    </source>
</evidence>
<keyword evidence="12" id="KW-0969">Cilium</keyword>
<evidence type="ECO:0000256" key="2">
    <source>
        <dbReference type="ARBA" id="ARBA00010004"/>
    </source>
</evidence>
<dbReference type="GO" id="GO:0015031">
    <property type="term" value="P:protein transport"/>
    <property type="evidence" value="ECO:0007669"/>
    <property type="project" value="UniProtKB-KW"/>
</dbReference>
<name>A0A2A4T9M4_9DELT</name>
<reference evidence="13" key="1">
    <citation type="submission" date="2017-08" db="EMBL/GenBank/DDBJ databases">
        <title>A dynamic microbial community with high functional redundancy inhabits the cold, oxic subseafloor aquifer.</title>
        <authorList>
            <person name="Tully B.J."/>
            <person name="Wheat C.G."/>
            <person name="Glazer B.T."/>
            <person name="Huber J.A."/>
        </authorList>
    </citation>
    <scope>NUCLEOTIDE SEQUENCE [LARGE SCALE GENOMIC DNA]</scope>
</reference>
<protein>
    <recommendedName>
        <fullName evidence="3">Flagellar FliJ protein</fullName>
    </recommendedName>
</protein>
<keyword evidence="4" id="KW-0813">Transport</keyword>
<dbReference type="GO" id="GO:0044781">
    <property type="term" value="P:bacterial-type flagellum organization"/>
    <property type="evidence" value="ECO:0007669"/>
    <property type="project" value="UniProtKB-KW"/>
</dbReference>
<comment type="subcellular location">
    <subcellularLocation>
        <location evidence="1">Cell membrane</location>
        <topology evidence="1">Peripheral membrane protein</topology>
        <orientation evidence="1">Cytoplasmic side</orientation>
    </subcellularLocation>
</comment>
<evidence type="ECO:0000256" key="11">
    <source>
        <dbReference type="SAM" id="Coils"/>
    </source>
</evidence>
<dbReference type="GO" id="GO:0071973">
    <property type="term" value="P:bacterial-type flagellum-dependent cell motility"/>
    <property type="evidence" value="ECO:0007669"/>
    <property type="project" value="InterPro"/>
</dbReference>
<sequence>MNLFPEVFAGSPSLTEQAGLLFESLAGGIMFRFSLETALDVRAREEKIKMKELADKVAVERKIQNNINEMESKVTDSDQQLNQAKQSGKFTINQMKFASTFKEKMKKDLTLSNQELTTAKEKVAEKQQLLLAASKAKKTMEILKEREKKRYWEKLAKQEQHFMDEVASSLFIQKRI</sequence>
<keyword evidence="8" id="KW-0653">Protein transport</keyword>
<dbReference type="AlphaFoldDB" id="A0A2A4T9M4"/>
<keyword evidence="12" id="KW-0282">Flagellum</keyword>
<keyword evidence="11" id="KW-0175">Coiled coil</keyword>
<dbReference type="GO" id="GO:0005886">
    <property type="term" value="C:plasma membrane"/>
    <property type="evidence" value="ECO:0007669"/>
    <property type="project" value="UniProtKB-SubCell"/>
</dbReference>
<comment type="caution">
    <text evidence="12">The sequence shown here is derived from an EMBL/GenBank/DDBJ whole genome shotgun (WGS) entry which is preliminary data.</text>
</comment>
<evidence type="ECO:0000256" key="6">
    <source>
        <dbReference type="ARBA" id="ARBA00022500"/>
    </source>
</evidence>
<dbReference type="GO" id="GO:0009288">
    <property type="term" value="C:bacterial-type flagellum"/>
    <property type="evidence" value="ECO:0007669"/>
    <property type="project" value="InterPro"/>
</dbReference>
<accession>A0A2A4T9M4</accession>
<feature type="coiled-coil region" evidence="11">
    <location>
        <begin position="67"/>
        <end position="146"/>
    </location>
</feature>
<gene>
    <name evidence="12" type="primary">fliJ</name>
    <name evidence="12" type="ORF">COB67_03525</name>
</gene>
<dbReference type="Gene3D" id="1.10.287.1700">
    <property type="match status" value="1"/>
</dbReference>
<evidence type="ECO:0000256" key="10">
    <source>
        <dbReference type="ARBA" id="ARBA00023225"/>
    </source>
</evidence>
<evidence type="ECO:0000256" key="7">
    <source>
        <dbReference type="ARBA" id="ARBA00022795"/>
    </source>
</evidence>
<evidence type="ECO:0000256" key="8">
    <source>
        <dbReference type="ARBA" id="ARBA00022927"/>
    </source>
</evidence>
<organism evidence="12 13">
    <name type="scientific">SAR324 cluster bacterium</name>
    <dbReference type="NCBI Taxonomy" id="2024889"/>
    <lineage>
        <taxon>Bacteria</taxon>
        <taxon>Deltaproteobacteria</taxon>
        <taxon>SAR324 cluster</taxon>
    </lineage>
</organism>
<evidence type="ECO:0000256" key="3">
    <source>
        <dbReference type="ARBA" id="ARBA00020392"/>
    </source>
</evidence>
<dbReference type="Pfam" id="PF02050">
    <property type="entry name" value="FliJ"/>
    <property type="match status" value="1"/>
</dbReference>
<evidence type="ECO:0000313" key="13">
    <source>
        <dbReference type="Proteomes" id="UP000218113"/>
    </source>
</evidence>
<evidence type="ECO:0000256" key="1">
    <source>
        <dbReference type="ARBA" id="ARBA00004413"/>
    </source>
</evidence>
<proteinExistence type="inferred from homology"/>
<keyword evidence="10" id="KW-1006">Bacterial flagellum protein export</keyword>
<dbReference type="InterPro" id="IPR012823">
    <property type="entry name" value="Flagell_FliJ"/>
</dbReference>
<evidence type="ECO:0000256" key="9">
    <source>
        <dbReference type="ARBA" id="ARBA00023136"/>
    </source>
</evidence>
<dbReference type="NCBIfam" id="TIGR02473">
    <property type="entry name" value="flagell_FliJ"/>
    <property type="match status" value="1"/>
</dbReference>
<keyword evidence="7" id="KW-1005">Bacterial flagellum biogenesis</keyword>
<keyword evidence="6" id="KW-0145">Chemotaxis</keyword>
<dbReference type="InterPro" id="IPR053716">
    <property type="entry name" value="Flag_assembly_chemotaxis_eff"/>
</dbReference>
<keyword evidence="5" id="KW-1003">Cell membrane</keyword>
<keyword evidence="9" id="KW-0472">Membrane</keyword>
<comment type="similarity">
    <text evidence="2">Belongs to the FliJ family.</text>
</comment>
<dbReference type="EMBL" id="NVSR01000011">
    <property type="protein sequence ID" value="PCI29687.1"/>
    <property type="molecule type" value="Genomic_DNA"/>
</dbReference>
<evidence type="ECO:0000313" key="12">
    <source>
        <dbReference type="EMBL" id="PCI29687.1"/>
    </source>
</evidence>
<dbReference type="Proteomes" id="UP000218113">
    <property type="component" value="Unassembled WGS sequence"/>
</dbReference>
<dbReference type="GO" id="GO:0006935">
    <property type="term" value="P:chemotaxis"/>
    <property type="evidence" value="ECO:0007669"/>
    <property type="project" value="UniProtKB-KW"/>
</dbReference>
<keyword evidence="12" id="KW-0966">Cell projection</keyword>
<evidence type="ECO:0000256" key="4">
    <source>
        <dbReference type="ARBA" id="ARBA00022448"/>
    </source>
</evidence>